<gene>
    <name evidence="2" type="ORF">A3A39_01695</name>
</gene>
<dbReference type="NCBIfam" id="TIGR01439">
    <property type="entry name" value="lp_hng_hel_AbrB"/>
    <property type="match status" value="1"/>
</dbReference>
<evidence type="ECO:0000313" key="3">
    <source>
        <dbReference type="Proteomes" id="UP000177372"/>
    </source>
</evidence>
<comment type="caution">
    <text evidence="2">The sequence shown here is derived from an EMBL/GenBank/DDBJ whole genome shotgun (WGS) entry which is preliminary data.</text>
</comment>
<dbReference type="Gene3D" id="2.10.260.10">
    <property type="match status" value="1"/>
</dbReference>
<feature type="domain" description="SpoVT-AbrB" evidence="1">
    <location>
        <begin position="3"/>
        <end position="49"/>
    </location>
</feature>
<dbReference type="EMBL" id="MFLZ01000021">
    <property type="protein sequence ID" value="OGG79665.1"/>
    <property type="molecule type" value="Genomic_DNA"/>
</dbReference>
<dbReference type="InterPro" id="IPR007159">
    <property type="entry name" value="SpoVT-AbrB_dom"/>
</dbReference>
<dbReference type="Proteomes" id="UP000177372">
    <property type="component" value="Unassembled WGS sequence"/>
</dbReference>
<organism evidence="2 3">
    <name type="scientific">Candidatus Kaiserbacteria bacterium RIFCSPLOWO2_01_FULL_54_13</name>
    <dbReference type="NCBI Taxonomy" id="1798512"/>
    <lineage>
        <taxon>Bacteria</taxon>
        <taxon>Candidatus Kaiseribacteriota</taxon>
    </lineage>
</organism>
<evidence type="ECO:0000313" key="2">
    <source>
        <dbReference type="EMBL" id="OGG79665.1"/>
    </source>
</evidence>
<name>A0A1F6F1C8_9BACT</name>
<dbReference type="SUPFAM" id="SSF89447">
    <property type="entry name" value="AbrB/MazE/MraZ-like"/>
    <property type="match status" value="1"/>
</dbReference>
<dbReference type="Pfam" id="PF04014">
    <property type="entry name" value="MazE_antitoxin"/>
    <property type="match status" value="1"/>
</dbReference>
<protein>
    <recommendedName>
        <fullName evidence="1">SpoVT-AbrB domain-containing protein</fullName>
    </recommendedName>
</protein>
<dbReference type="AlphaFoldDB" id="A0A1F6F1C8"/>
<reference evidence="2 3" key="1">
    <citation type="journal article" date="2016" name="Nat. Commun.">
        <title>Thousands of microbial genomes shed light on interconnected biogeochemical processes in an aquifer system.</title>
        <authorList>
            <person name="Anantharaman K."/>
            <person name="Brown C.T."/>
            <person name="Hug L.A."/>
            <person name="Sharon I."/>
            <person name="Castelle C.J."/>
            <person name="Probst A.J."/>
            <person name="Thomas B.C."/>
            <person name="Singh A."/>
            <person name="Wilkins M.J."/>
            <person name="Karaoz U."/>
            <person name="Brodie E.L."/>
            <person name="Williams K.H."/>
            <person name="Hubbard S.S."/>
            <person name="Banfield J.F."/>
        </authorList>
    </citation>
    <scope>NUCLEOTIDE SEQUENCE [LARGE SCALE GENOMIC DNA]</scope>
</reference>
<dbReference type="InterPro" id="IPR037914">
    <property type="entry name" value="SpoVT-AbrB_sf"/>
</dbReference>
<dbReference type="GO" id="GO:0003677">
    <property type="term" value="F:DNA binding"/>
    <property type="evidence" value="ECO:0007669"/>
    <property type="project" value="InterPro"/>
</dbReference>
<evidence type="ECO:0000259" key="1">
    <source>
        <dbReference type="SMART" id="SM00966"/>
    </source>
</evidence>
<accession>A0A1F6F1C8</accession>
<dbReference type="STRING" id="1798512.A3A39_01695"/>
<sequence length="79" mass="9150">MATTLSKKYQVVVPKEVRTRMRLRTGETVALYPLDEERALLVKHPADPLKALRGLGKDVWRSLGGTRKYIRSERKSWLK</sequence>
<dbReference type="SMART" id="SM00966">
    <property type="entry name" value="SpoVT_AbrB"/>
    <property type="match status" value="1"/>
</dbReference>
<proteinExistence type="predicted"/>